<proteinExistence type="predicted"/>
<accession>A0ABY4WU93</accession>
<evidence type="ECO:0000313" key="3">
    <source>
        <dbReference type="Proteomes" id="UP001056255"/>
    </source>
</evidence>
<feature type="signal peptide" evidence="1">
    <location>
        <begin position="1"/>
        <end position="23"/>
    </location>
</feature>
<keyword evidence="3" id="KW-1185">Reference proteome</keyword>
<sequence length="66" mass="7065">MKKLLSIIAVVGLTSTISMSANATSWATQAGPLVMCEKSNGEVEYIPTLLCRTSGGSFDKNLTNQW</sequence>
<dbReference type="EMBL" id="CP082275">
    <property type="protein sequence ID" value="USH03151.1"/>
    <property type="molecule type" value="Genomic_DNA"/>
</dbReference>
<name>A0ABY4WU93_9GAMM</name>
<dbReference type="Proteomes" id="UP001056255">
    <property type="component" value="Chromosome I"/>
</dbReference>
<organism evidence="2 3">
    <name type="scientific">Grimontia kaedaensis</name>
    <dbReference type="NCBI Taxonomy" id="2872157"/>
    <lineage>
        <taxon>Bacteria</taxon>
        <taxon>Pseudomonadati</taxon>
        <taxon>Pseudomonadota</taxon>
        <taxon>Gammaproteobacteria</taxon>
        <taxon>Vibrionales</taxon>
        <taxon>Vibrionaceae</taxon>
        <taxon>Grimontia</taxon>
    </lineage>
</organism>
<reference evidence="2" key="1">
    <citation type="submission" date="2021-08" db="EMBL/GenBank/DDBJ databases">
        <authorList>
            <person name="Sakaguchi M."/>
            <person name="Kikuchi T."/>
            <person name="Urbanczyk H."/>
        </authorList>
    </citation>
    <scope>NUCLEOTIDE SEQUENCE</scope>
    <source>
        <strain evidence="2">020920N</strain>
    </source>
</reference>
<keyword evidence="1" id="KW-0732">Signal</keyword>
<gene>
    <name evidence="2" type="ORF">K6Q96_03815</name>
</gene>
<evidence type="ECO:0000313" key="2">
    <source>
        <dbReference type="EMBL" id="USH03151.1"/>
    </source>
</evidence>
<dbReference type="RefSeq" id="WP_251877916.1">
    <property type="nucleotide sequence ID" value="NZ_CP082275.1"/>
</dbReference>
<protein>
    <submittedName>
        <fullName evidence="2">Uncharacterized protein</fullName>
    </submittedName>
</protein>
<evidence type="ECO:0000256" key="1">
    <source>
        <dbReference type="SAM" id="SignalP"/>
    </source>
</evidence>
<feature type="chain" id="PRO_5047193923" evidence="1">
    <location>
        <begin position="24"/>
        <end position="66"/>
    </location>
</feature>